<dbReference type="InterPro" id="IPR036390">
    <property type="entry name" value="WH_DNA-bd_sf"/>
</dbReference>
<accession>A0A317L1D1</accession>
<sequence length="411" mass="45906">MKRTGDLKLIQELNRSIVLDTIRRYGPISRSEIAKKNELSPTTVTSAVQDLIRERLVNENGTGLSSGGRKPILLQFSPDNHYLIGVSISYSKITIADMNLEAKINQKNVYLTNGYTNEHLIEYLLELLHGFLTERKDNRICVGISIITQGIVDAYQGIIHHNPKLQLNNVYLKNIVENRLELPTWLDNDTNAYVLAEKNFGLYQEYKNMVYITIGDGLGAGIIVNDSLARGVKGGSGEFGHTTININGKPCECGNKGCLENYVSWPSIHERLITAIKNGKNTLLTDLSNGKNESILPEHFTQAINAGDELANEVLNEVSFYLAAGLVNLVHLFNPDIIILGGEITNNNKLLFNRLSHLVEDRSLKTLYKDVNIKIASLGEEFEMIGAASVLLQDKFQFKLTHDEIRLNRST</sequence>
<evidence type="ECO:0000256" key="3">
    <source>
        <dbReference type="ARBA" id="ARBA00022629"/>
    </source>
</evidence>
<dbReference type="SUPFAM" id="SSF53067">
    <property type="entry name" value="Actin-like ATPase domain"/>
    <property type="match status" value="1"/>
</dbReference>
<keyword evidence="3" id="KW-0119">Carbohydrate metabolism</keyword>
<dbReference type="InterPro" id="IPR036388">
    <property type="entry name" value="WH-like_DNA-bd_sf"/>
</dbReference>
<proteinExistence type="inferred from homology"/>
<comment type="function">
    <text evidence="1">Transcriptional repressor of xylose-utilizing enzymes.</text>
</comment>
<dbReference type="EMBL" id="QGTD01000005">
    <property type="protein sequence ID" value="PWU69363.1"/>
    <property type="molecule type" value="Genomic_DNA"/>
</dbReference>
<dbReference type="RefSeq" id="WP_109983610.1">
    <property type="nucleotide sequence ID" value="NZ_JAJUIE010000011.1"/>
</dbReference>
<dbReference type="Gene3D" id="1.10.10.10">
    <property type="entry name" value="Winged helix-like DNA-binding domain superfamily/Winged helix DNA-binding domain"/>
    <property type="match status" value="1"/>
</dbReference>
<name>A0A317L1D1_9BACI</name>
<gene>
    <name evidence="4" type="ORF">DLJ74_05110</name>
</gene>
<dbReference type="SUPFAM" id="SSF46785">
    <property type="entry name" value="Winged helix' DNA-binding domain"/>
    <property type="match status" value="1"/>
</dbReference>
<dbReference type="InterPro" id="IPR043129">
    <property type="entry name" value="ATPase_NBD"/>
</dbReference>
<keyword evidence="3" id="KW-0859">Xylose metabolism</keyword>
<dbReference type="OrthoDB" id="9796533at2"/>
<dbReference type="Gene3D" id="3.30.420.40">
    <property type="match status" value="2"/>
</dbReference>
<evidence type="ECO:0000313" key="5">
    <source>
        <dbReference type="Proteomes" id="UP000245624"/>
    </source>
</evidence>
<evidence type="ECO:0000313" key="4">
    <source>
        <dbReference type="EMBL" id="PWU69363.1"/>
    </source>
</evidence>
<reference evidence="4 5" key="1">
    <citation type="submission" date="2018-05" db="EMBL/GenBank/DDBJ databases">
        <title>Genomic analysis of Gracilibacillus dipsosauri DD1 reveals novel features of a salt-tolerant amylase.</title>
        <authorList>
            <person name="Deutch C.E."/>
            <person name="Yang S."/>
        </authorList>
    </citation>
    <scope>NUCLEOTIDE SEQUENCE [LARGE SCALE GENOMIC DNA]</scope>
    <source>
        <strain evidence="4 5">DD1</strain>
    </source>
</reference>
<dbReference type="PANTHER" id="PTHR18964">
    <property type="entry name" value="ROK (REPRESSOR, ORF, KINASE) FAMILY"/>
    <property type="match status" value="1"/>
</dbReference>
<dbReference type="PANTHER" id="PTHR18964:SF149">
    <property type="entry name" value="BIFUNCTIONAL UDP-N-ACETYLGLUCOSAMINE 2-EPIMERASE_N-ACETYLMANNOSAMINE KINASE"/>
    <property type="match status" value="1"/>
</dbReference>
<comment type="caution">
    <text evidence="4">The sequence shown here is derived from an EMBL/GenBank/DDBJ whole genome shotgun (WGS) entry which is preliminary data.</text>
</comment>
<comment type="similarity">
    <text evidence="2">Belongs to the ROK (NagC/XylR) family.</text>
</comment>
<dbReference type="PROSITE" id="PS01125">
    <property type="entry name" value="ROK"/>
    <property type="match status" value="1"/>
</dbReference>
<dbReference type="InterPro" id="IPR000600">
    <property type="entry name" value="ROK"/>
</dbReference>
<evidence type="ECO:0000256" key="2">
    <source>
        <dbReference type="ARBA" id="ARBA00006479"/>
    </source>
</evidence>
<keyword evidence="5" id="KW-1185">Reference proteome</keyword>
<dbReference type="Pfam" id="PF00480">
    <property type="entry name" value="ROK"/>
    <property type="match status" value="1"/>
</dbReference>
<protein>
    <submittedName>
        <fullName evidence="4">Transcriptional regulator</fullName>
    </submittedName>
</protein>
<dbReference type="InterPro" id="IPR049874">
    <property type="entry name" value="ROK_cs"/>
</dbReference>
<organism evidence="4 5">
    <name type="scientific">Gracilibacillus dipsosauri</name>
    <dbReference type="NCBI Taxonomy" id="178340"/>
    <lineage>
        <taxon>Bacteria</taxon>
        <taxon>Bacillati</taxon>
        <taxon>Bacillota</taxon>
        <taxon>Bacilli</taxon>
        <taxon>Bacillales</taxon>
        <taxon>Bacillaceae</taxon>
        <taxon>Gracilibacillus</taxon>
    </lineage>
</organism>
<dbReference type="Proteomes" id="UP000245624">
    <property type="component" value="Unassembled WGS sequence"/>
</dbReference>
<dbReference type="GO" id="GO:0042732">
    <property type="term" value="P:D-xylose metabolic process"/>
    <property type="evidence" value="ECO:0007669"/>
    <property type="project" value="UniProtKB-KW"/>
</dbReference>
<dbReference type="AlphaFoldDB" id="A0A317L1D1"/>
<evidence type="ECO:0000256" key="1">
    <source>
        <dbReference type="ARBA" id="ARBA00002486"/>
    </source>
</evidence>